<protein>
    <submittedName>
        <fullName evidence="2">NorA protein</fullName>
    </submittedName>
</protein>
<keyword evidence="3" id="KW-1185">Reference proteome</keyword>
<reference evidence="2" key="1">
    <citation type="submission" date="2021-02" db="EMBL/GenBank/DDBJ databases">
        <authorList>
            <person name="Dougan E. K."/>
            <person name="Rhodes N."/>
            <person name="Thang M."/>
            <person name="Chan C."/>
        </authorList>
    </citation>
    <scope>NUCLEOTIDE SEQUENCE</scope>
</reference>
<feature type="signal peptide" evidence="1">
    <location>
        <begin position="1"/>
        <end position="18"/>
    </location>
</feature>
<dbReference type="EMBL" id="CAJNIZ010011858">
    <property type="protein sequence ID" value="CAE7325790.1"/>
    <property type="molecule type" value="Genomic_DNA"/>
</dbReference>
<name>A0A812NKX8_SYMPI</name>
<organism evidence="2 3">
    <name type="scientific">Symbiodinium pilosum</name>
    <name type="common">Dinoflagellate</name>
    <dbReference type="NCBI Taxonomy" id="2952"/>
    <lineage>
        <taxon>Eukaryota</taxon>
        <taxon>Sar</taxon>
        <taxon>Alveolata</taxon>
        <taxon>Dinophyceae</taxon>
        <taxon>Suessiales</taxon>
        <taxon>Symbiodiniaceae</taxon>
        <taxon>Symbiodinium</taxon>
    </lineage>
</organism>
<accession>A0A812NKX8</accession>
<gene>
    <name evidence="2" type="primary">norA</name>
    <name evidence="2" type="ORF">SPIL2461_LOCUS7532</name>
</gene>
<dbReference type="OrthoDB" id="427623at2759"/>
<evidence type="ECO:0000313" key="3">
    <source>
        <dbReference type="Proteomes" id="UP000649617"/>
    </source>
</evidence>
<dbReference type="AlphaFoldDB" id="A0A812NKX8"/>
<evidence type="ECO:0000313" key="2">
    <source>
        <dbReference type="EMBL" id="CAE7325790.1"/>
    </source>
</evidence>
<sequence>MAAACLLRLLILLALAQANDLPSSLVVHGRRGRNSNINGVYIRDYAWRHGLCWRRAGHPGSVGQVFLYFEGEWRMGPSPEDGSVWAFARSSSSSPLLIDQPWQVWDGHRVVQDPHLQVSDTSLVPQVLLLSFGEGSPLELAPLQGMLMQQPGLWDGRPYYKHTQQEIFLLCSMAEGWRLGPLPLGTTAPRPALFSRSAAALPQEIVEPWMVPSLGPGGGDQLPGASVRLAPMDFGPPQTLRHPRHLVVEGVKAGEGSANGVYRLADGWSLKPVYHKTDAIRTASLGPDKCVEGQRYDL</sequence>
<keyword evidence="1" id="KW-0732">Signal</keyword>
<evidence type="ECO:0000256" key="1">
    <source>
        <dbReference type="SAM" id="SignalP"/>
    </source>
</evidence>
<comment type="caution">
    <text evidence="2">The sequence shown here is derived from an EMBL/GenBank/DDBJ whole genome shotgun (WGS) entry which is preliminary data.</text>
</comment>
<proteinExistence type="predicted"/>
<feature type="chain" id="PRO_5032857063" evidence="1">
    <location>
        <begin position="19"/>
        <end position="298"/>
    </location>
</feature>
<dbReference type="Proteomes" id="UP000649617">
    <property type="component" value="Unassembled WGS sequence"/>
</dbReference>